<protein>
    <recommendedName>
        <fullName evidence="3">DUF2513 domain-containing protein</fullName>
    </recommendedName>
</protein>
<dbReference type="STRING" id="452637.Oter_3053"/>
<organism evidence="1 2">
    <name type="scientific">Opitutus terrae (strain DSM 11246 / JCM 15787 / PB90-1)</name>
    <dbReference type="NCBI Taxonomy" id="452637"/>
    <lineage>
        <taxon>Bacteria</taxon>
        <taxon>Pseudomonadati</taxon>
        <taxon>Verrucomicrobiota</taxon>
        <taxon>Opitutia</taxon>
        <taxon>Opitutales</taxon>
        <taxon>Opitutaceae</taxon>
        <taxon>Opitutus</taxon>
    </lineage>
</organism>
<evidence type="ECO:0000313" key="2">
    <source>
        <dbReference type="Proteomes" id="UP000007013"/>
    </source>
</evidence>
<keyword evidence="2" id="KW-1185">Reference proteome</keyword>
<evidence type="ECO:0000313" key="1">
    <source>
        <dbReference type="EMBL" id="ACB76333.1"/>
    </source>
</evidence>
<name>B1ZZ10_OPITP</name>
<dbReference type="HOGENOM" id="CLU_139712_2_0_0"/>
<dbReference type="eggNOG" id="ENOG5030WMJ">
    <property type="taxonomic scope" value="Bacteria"/>
</dbReference>
<accession>B1ZZ10</accession>
<dbReference type="InterPro" id="IPR019650">
    <property type="entry name" value="DUF2513"/>
</dbReference>
<evidence type="ECO:0008006" key="3">
    <source>
        <dbReference type="Google" id="ProtNLM"/>
    </source>
</evidence>
<dbReference type="Pfam" id="PF10711">
    <property type="entry name" value="DUF2513"/>
    <property type="match status" value="1"/>
</dbReference>
<proteinExistence type="predicted"/>
<dbReference type="AlphaFoldDB" id="B1ZZ10"/>
<sequence length="125" mass="14597">MKRDMDLVRKLLFFFEEKESPRHVAIPPIEGYDDRTIKTHLVLLHDAGLLRCEPVRSRSSERVIYVLPFELTWAGHDFVQTMRSDTLWKKAKTHVLKPGASWSFEILKEWAKQEIKEKLGMSGSS</sequence>
<dbReference type="KEGG" id="ote:Oter_3053"/>
<reference evidence="1 2" key="1">
    <citation type="journal article" date="2011" name="J. Bacteriol.">
        <title>Genome sequence of the verrucomicrobium Opitutus terrae PB90-1, an abundant inhabitant of rice paddy soil ecosystems.</title>
        <authorList>
            <person name="van Passel M.W."/>
            <person name="Kant R."/>
            <person name="Palva A."/>
            <person name="Copeland A."/>
            <person name="Lucas S."/>
            <person name="Lapidus A."/>
            <person name="Glavina del Rio T."/>
            <person name="Pitluck S."/>
            <person name="Goltsman E."/>
            <person name="Clum A."/>
            <person name="Sun H."/>
            <person name="Schmutz J."/>
            <person name="Larimer F.W."/>
            <person name="Land M.L."/>
            <person name="Hauser L."/>
            <person name="Kyrpides N."/>
            <person name="Mikhailova N."/>
            <person name="Richardson P.P."/>
            <person name="Janssen P.H."/>
            <person name="de Vos W.M."/>
            <person name="Smidt H."/>
        </authorList>
    </citation>
    <scope>NUCLEOTIDE SEQUENCE [LARGE SCALE GENOMIC DNA]</scope>
    <source>
        <strain evidence="2">DSM 11246 / JCM 15787 / PB90-1</strain>
    </source>
</reference>
<dbReference type="Proteomes" id="UP000007013">
    <property type="component" value="Chromosome"/>
</dbReference>
<gene>
    <name evidence="1" type="ordered locus">Oter_3053</name>
</gene>
<dbReference type="EMBL" id="CP001032">
    <property type="protein sequence ID" value="ACB76333.1"/>
    <property type="molecule type" value="Genomic_DNA"/>
</dbReference>